<evidence type="ECO:0000313" key="2">
    <source>
        <dbReference type="EMBL" id="MBZ5710161.1"/>
    </source>
</evidence>
<proteinExistence type="predicted"/>
<keyword evidence="1" id="KW-1133">Transmembrane helix</keyword>
<accession>A0ABS7TQ00</accession>
<feature type="transmembrane region" description="Helical" evidence="1">
    <location>
        <begin position="67"/>
        <end position="88"/>
    </location>
</feature>
<evidence type="ECO:0000256" key="1">
    <source>
        <dbReference type="SAM" id="Phobius"/>
    </source>
</evidence>
<protein>
    <submittedName>
        <fullName evidence="2">Uncharacterized protein</fullName>
    </submittedName>
</protein>
<dbReference type="Proteomes" id="UP001139031">
    <property type="component" value="Unassembled WGS sequence"/>
</dbReference>
<keyword evidence="1" id="KW-0812">Transmembrane</keyword>
<evidence type="ECO:0000313" key="3">
    <source>
        <dbReference type="Proteomes" id="UP001139031"/>
    </source>
</evidence>
<gene>
    <name evidence="2" type="ORF">K7C98_12925</name>
</gene>
<keyword evidence="1" id="KW-0472">Membrane</keyword>
<dbReference type="EMBL" id="JAIRAU010000012">
    <property type="protein sequence ID" value="MBZ5710161.1"/>
    <property type="molecule type" value="Genomic_DNA"/>
</dbReference>
<keyword evidence="3" id="KW-1185">Reference proteome</keyword>
<sequence>MSDLIHQNDLALQKASGRGNLSRPQRWGILPTLSFWNRRDVWRHAKWFIVPCLLFWTYVLQDLWYGIIPWWASTALYLLAITFGLGLFERYIRRKLRQRYEAIAAGDESQSELGPRGNET</sequence>
<comment type="caution">
    <text evidence="2">The sequence shown here is derived from an EMBL/GenBank/DDBJ whole genome shotgun (WGS) entry which is preliminary data.</text>
</comment>
<reference evidence="2" key="1">
    <citation type="submission" date="2021-08" db="EMBL/GenBank/DDBJ databases">
        <authorList>
            <person name="Stevens D.C."/>
        </authorList>
    </citation>
    <scope>NUCLEOTIDE SEQUENCE</scope>
    <source>
        <strain evidence="2">DSM 53165</strain>
    </source>
</reference>
<name>A0ABS7TQ00_9BACT</name>
<dbReference type="RefSeq" id="WP_224191933.1">
    <property type="nucleotide sequence ID" value="NZ_JAIRAU010000012.1"/>
</dbReference>
<organism evidence="2 3">
    <name type="scientific">Nannocystis pusilla</name>
    <dbReference type="NCBI Taxonomy" id="889268"/>
    <lineage>
        <taxon>Bacteria</taxon>
        <taxon>Pseudomonadati</taxon>
        <taxon>Myxococcota</taxon>
        <taxon>Polyangia</taxon>
        <taxon>Nannocystales</taxon>
        <taxon>Nannocystaceae</taxon>
        <taxon>Nannocystis</taxon>
    </lineage>
</organism>